<dbReference type="Pfam" id="PF02782">
    <property type="entry name" value="FGGY_C"/>
    <property type="match status" value="1"/>
</dbReference>
<feature type="site" description="Important for activity" evidence="8">
    <location>
        <position position="8"/>
    </location>
</feature>
<evidence type="ECO:0000256" key="10">
    <source>
        <dbReference type="RuleBase" id="RU364073"/>
    </source>
</evidence>
<dbReference type="GO" id="GO:0004856">
    <property type="term" value="F:D-xylulokinase activity"/>
    <property type="evidence" value="ECO:0007669"/>
    <property type="project" value="UniProtKB-UniRule"/>
</dbReference>
<dbReference type="PIRSF" id="PIRSF000538">
    <property type="entry name" value="GlpK"/>
    <property type="match status" value="1"/>
</dbReference>
<dbReference type="Pfam" id="PF00370">
    <property type="entry name" value="FGGY_N"/>
    <property type="match status" value="1"/>
</dbReference>
<dbReference type="KEGG" id="mtua:CSH63_32600"/>
<evidence type="ECO:0000259" key="11">
    <source>
        <dbReference type="Pfam" id="PF00370"/>
    </source>
</evidence>
<name>A0A386WUF1_9ACTN</name>
<dbReference type="CDD" id="cd07809">
    <property type="entry name" value="ASKHA_NBD_FGGY_BaXK-like"/>
    <property type="match status" value="1"/>
</dbReference>
<keyword evidence="7 8" id="KW-0119">Carbohydrate metabolism</keyword>
<dbReference type="InterPro" id="IPR018485">
    <property type="entry name" value="FGGY_C"/>
</dbReference>
<comment type="catalytic activity">
    <reaction evidence="8 10">
        <text>D-xylulose + ATP = D-xylulose 5-phosphate + ADP + H(+)</text>
        <dbReference type="Rhea" id="RHEA:10964"/>
        <dbReference type="ChEBI" id="CHEBI:15378"/>
        <dbReference type="ChEBI" id="CHEBI:17140"/>
        <dbReference type="ChEBI" id="CHEBI:30616"/>
        <dbReference type="ChEBI" id="CHEBI:57737"/>
        <dbReference type="ChEBI" id="CHEBI:456216"/>
        <dbReference type="EC" id="2.7.1.17"/>
    </reaction>
</comment>
<dbReference type="PANTHER" id="PTHR43095">
    <property type="entry name" value="SUGAR KINASE"/>
    <property type="match status" value="1"/>
</dbReference>
<keyword evidence="3 8" id="KW-0808">Transferase</keyword>
<dbReference type="NCBIfam" id="TIGR01312">
    <property type="entry name" value="XylB"/>
    <property type="match status" value="1"/>
</dbReference>
<comment type="function">
    <text evidence="8">Catalyzes the phosphorylation of D-xylulose to D-xylulose 5-phosphate.</text>
</comment>
<dbReference type="InterPro" id="IPR050406">
    <property type="entry name" value="FGGY_Carb_Kinase"/>
</dbReference>
<gene>
    <name evidence="8 10 13" type="primary">xylB</name>
    <name evidence="13" type="ORF">CSH63_32600</name>
</gene>
<dbReference type="InterPro" id="IPR043129">
    <property type="entry name" value="ATPase_NBD"/>
</dbReference>
<dbReference type="GO" id="GO:0042732">
    <property type="term" value="P:D-xylose metabolic process"/>
    <property type="evidence" value="ECO:0007669"/>
    <property type="project" value="UniProtKB-KW"/>
</dbReference>
<feature type="domain" description="Carbohydrate kinase FGGY N-terminal" evidence="11">
    <location>
        <begin position="4"/>
        <end position="222"/>
    </location>
</feature>
<evidence type="ECO:0000313" key="13">
    <source>
        <dbReference type="EMBL" id="AYF32097.1"/>
    </source>
</evidence>
<evidence type="ECO:0000256" key="5">
    <source>
        <dbReference type="ARBA" id="ARBA00022777"/>
    </source>
</evidence>
<sequence length="484" mass="48794">MPLVGGVDSSTQSCKVVVRDAETGALVRQGRAPHPPGTEVDPYAWWEALRTAVAEAGGLADVAAVSVGGQQHGMVCLDASGEVVRPALLWNDTRSADAARELVEEAGGGETGRRFWAEATGAVPVASFTATKLRWLARHEPDNADRVAAVCLPHDWLTWRLAGAPGLDALRTDRGDASGTGYWSPRTGEYRLDLLERAFGRRPKVPVVLGPAEAAGHLDPAVLGGGAASGTAGSPGTGAAGPVLLGPGTGDNAAAALGAGAGPGDVVVSIGTSGTVFAVADTPAADAGGAVAGFADATGRFLPLVCTLNAARVLDAAATLLGVDLDTLGELALSAPPGADGLVLVPYLEGERTPDRPHATGTLHGLTLGTSTPAHLARAAVEGMLCGLADGLDALIAQGARADRIILVGGGARSAAVRRIAPQVFGRPVVVPPPGEYVADGAARQAAWVALGGDTPPAWSIGDTEEYTGDAVPAIRERYAEARG</sequence>
<dbReference type="AlphaFoldDB" id="A0A386WUF1"/>
<dbReference type="GO" id="GO:0005524">
    <property type="term" value="F:ATP binding"/>
    <property type="evidence" value="ECO:0007669"/>
    <property type="project" value="UniProtKB-UniRule"/>
</dbReference>
<dbReference type="GO" id="GO:0005998">
    <property type="term" value="P:xylulose catabolic process"/>
    <property type="evidence" value="ECO:0007669"/>
    <property type="project" value="UniProtKB-UniRule"/>
</dbReference>
<dbReference type="RefSeq" id="WP_120573479.1">
    <property type="nucleotide sequence ID" value="NZ_CP024087.1"/>
</dbReference>
<feature type="active site" description="Proton acceptor" evidence="8">
    <location>
        <position position="251"/>
    </location>
</feature>
<accession>A0A386WUF1</accession>
<evidence type="ECO:0000256" key="2">
    <source>
        <dbReference type="ARBA" id="ARBA00022629"/>
    </source>
</evidence>
<dbReference type="SUPFAM" id="SSF53067">
    <property type="entry name" value="Actin-like ATPase domain"/>
    <property type="match status" value="2"/>
</dbReference>
<keyword evidence="5 8" id="KW-0418">Kinase</keyword>
<organism evidence="13 14">
    <name type="scientific">Micromonospora tulbaghiae</name>
    <dbReference type="NCBI Taxonomy" id="479978"/>
    <lineage>
        <taxon>Bacteria</taxon>
        <taxon>Bacillati</taxon>
        <taxon>Actinomycetota</taxon>
        <taxon>Actinomycetes</taxon>
        <taxon>Micromonosporales</taxon>
        <taxon>Micromonosporaceae</taxon>
        <taxon>Micromonospora</taxon>
    </lineage>
</organism>
<evidence type="ECO:0000256" key="1">
    <source>
        <dbReference type="ARBA" id="ARBA00009156"/>
    </source>
</evidence>
<dbReference type="PROSITE" id="PS00445">
    <property type="entry name" value="FGGY_KINASES_2"/>
    <property type="match status" value="1"/>
</dbReference>
<feature type="binding site" evidence="8">
    <location>
        <begin position="71"/>
        <end position="72"/>
    </location>
    <ligand>
        <name>substrate</name>
    </ligand>
</feature>
<evidence type="ECO:0000256" key="7">
    <source>
        <dbReference type="ARBA" id="ARBA00023277"/>
    </source>
</evidence>
<dbReference type="PROSITE" id="PS00933">
    <property type="entry name" value="FGGY_KINASES_1"/>
    <property type="match status" value="1"/>
</dbReference>
<dbReference type="HAMAP" id="MF_02220">
    <property type="entry name" value="XylB"/>
    <property type="match status" value="1"/>
</dbReference>
<protein>
    <recommendedName>
        <fullName evidence="8 10">Xylulose kinase</fullName>
        <shortName evidence="8 10">Xylulokinase</shortName>
        <ecNumber evidence="8 10">2.7.1.17</ecNumber>
    </recommendedName>
</protein>
<dbReference type="InterPro" id="IPR006000">
    <property type="entry name" value="Xylulokinase"/>
</dbReference>
<feature type="domain" description="Carbohydrate kinase FGGY C-terminal" evidence="12">
    <location>
        <begin position="267"/>
        <end position="448"/>
    </location>
</feature>
<dbReference type="PANTHER" id="PTHR43095:SF5">
    <property type="entry name" value="XYLULOSE KINASE"/>
    <property type="match status" value="1"/>
</dbReference>
<dbReference type="InterPro" id="IPR000577">
    <property type="entry name" value="Carb_kinase_FGGY"/>
</dbReference>
<evidence type="ECO:0000313" key="14">
    <source>
        <dbReference type="Proteomes" id="UP000267804"/>
    </source>
</evidence>
<dbReference type="EMBL" id="CP024087">
    <property type="protein sequence ID" value="AYF32097.1"/>
    <property type="molecule type" value="Genomic_DNA"/>
</dbReference>
<keyword evidence="4 8" id="KW-0547">Nucleotide-binding</keyword>
<evidence type="ECO:0000256" key="6">
    <source>
        <dbReference type="ARBA" id="ARBA00022840"/>
    </source>
</evidence>
<proteinExistence type="inferred from homology"/>
<dbReference type="EC" id="2.7.1.17" evidence="8 10"/>
<reference evidence="13 14" key="1">
    <citation type="submission" date="2017-10" db="EMBL/GenBank/DDBJ databases">
        <title>Integration of genomic and chemical information greatly accelerates assignment of the full stereostructure of myelolactone, a potent inhibitor of myeloma from a marine-derived Micromonospora.</title>
        <authorList>
            <person name="Kim M.C."/>
            <person name="Machado H."/>
            <person name="Jensen P.R."/>
            <person name="Fenical W."/>
        </authorList>
    </citation>
    <scope>NUCLEOTIDE SEQUENCE [LARGE SCALE GENOMIC DNA]</scope>
    <source>
        <strain evidence="13 14">CNY-010</strain>
    </source>
</reference>
<dbReference type="Proteomes" id="UP000267804">
    <property type="component" value="Chromosome"/>
</dbReference>
<evidence type="ECO:0000259" key="12">
    <source>
        <dbReference type="Pfam" id="PF02782"/>
    </source>
</evidence>
<evidence type="ECO:0000256" key="3">
    <source>
        <dbReference type="ARBA" id="ARBA00022679"/>
    </source>
</evidence>
<dbReference type="Gene3D" id="3.30.420.40">
    <property type="match status" value="2"/>
</dbReference>
<dbReference type="InterPro" id="IPR018483">
    <property type="entry name" value="Carb_kinase_FGGY_CS"/>
</dbReference>
<dbReference type="InterPro" id="IPR018484">
    <property type="entry name" value="FGGY_N"/>
</dbReference>
<keyword evidence="2 8" id="KW-0859">Xylose metabolism</keyword>
<evidence type="ECO:0000256" key="9">
    <source>
        <dbReference type="RuleBase" id="RU003733"/>
    </source>
</evidence>
<comment type="similarity">
    <text evidence="1 8 9">Belongs to the FGGY kinase family.</text>
</comment>
<evidence type="ECO:0000256" key="8">
    <source>
        <dbReference type="HAMAP-Rule" id="MF_02220"/>
    </source>
</evidence>
<keyword evidence="6 8" id="KW-0067">ATP-binding</keyword>
<evidence type="ECO:0000256" key="4">
    <source>
        <dbReference type="ARBA" id="ARBA00022741"/>
    </source>
</evidence>